<feature type="transmembrane region" description="Helical" evidence="1">
    <location>
        <begin position="6"/>
        <end position="26"/>
    </location>
</feature>
<dbReference type="AlphaFoldDB" id="N9BJL2"/>
<keyword evidence="1" id="KW-1133">Transmembrane helix</keyword>
<dbReference type="EMBL" id="APPZ01000004">
    <property type="protein sequence ID" value="ENV73857.1"/>
    <property type="molecule type" value="Genomic_DNA"/>
</dbReference>
<evidence type="ECO:0000256" key="1">
    <source>
        <dbReference type="SAM" id="Phobius"/>
    </source>
</evidence>
<evidence type="ECO:0000313" key="2">
    <source>
        <dbReference type="EMBL" id="ENV73857.1"/>
    </source>
</evidence>
<reference evidence="2 3" key="1">
    <citation type="submission" date="2013-02" db="EMBL/GenBank/DDBJ databases">
        <title>The Genome Sequence of Acinetobacter johnsonii ANC 3681.</title>
        <authorList>
            <consortium name="The Broad Institute Genome Sequencing Platform"/>
            <consortium name="The Broad Institute Genome Sequencing Center for Infectious Disease"/>
            <person name="Cerqueira G."/>
            <person name="Feldgarden M."/>
            <person name="Courvalin P."/>
            <person name="Perichon B."/>
            <person name="Grillot-Courvalin C."/>
            <person name="Clermont D."/>
            <person name="Rocha E."/>
            <person name="Yoon E.-J."/>
            <person name="Nemec A."/>
            <person name="Walker B."/>
            <person name="Young S.K."/>
            <person name="Zeng Q."/>
            <person name="Gargeya S."/>
            <person name="Fitzgerald M."/>
            <person name="Haas B."/>
            <person name="Abouelleil A."/>
            <person name="Alvarado L."/>
            <person name="Arachchi H.M."/>
            <person name="Berlin A.M."/>
            <person name="Chapman S.B."/>
            <person name="Dewar J."/>
            <person name="Goldberg J."/>
            <person name="Griggs A."/>
            <person name="Gujja S."/>
            <person name="Hansen M."/>
            <person name="Howarth C."/>
            <person name="Imamovic A."/>
            <person name="Larimer J."/>
            <person name="McCowan C."/>
            <person name="Murphy C."/>
            <person name="Neiman D."/>
            <person name="Pearson M."/>
            <person name="Priest M."/>
            <person name="Roberts A."/>
            <person name="Saif S."/>
            <person name="Shea T."/>
            <person name="Sisk P."/>
            <person name="Sykes S."/>
            <person name="Wortman J."/>
            <person name="Nusbaum C."/>
            <person name="Birren B."/>
        </authorList>
    </citation>
    <scope>NUCLEOTIDE SEQUENCE [LARGE SCALE GENOMIC DNA]</scope>
    <source>
        <strain evidence="2 3">ANC 3681</strain>
    </source>
</reference>
<gene>
    <name evidence="2" type="ORF">F946_00794</name>
</gene>
<dbReference type="HOGENOM" id="CLU_217440_0_0_6"/>
<evidence type="ECO:0000313" key="3">
    <source>
        <dbReference type="Proteomes" id="UP000018444"/>
    </source>
</evidence>
<dbReference type="PATRIC" id="fig|1217662.4.peg.768"/>
<accession>N9BJL2</accession>
<keyword evidence="1" id="KW-0472">Membrane</keyword>
<dbReference type="Proteomes" id="UP000018444">
    <property type="component" value="Unassembled WGS sequence"/>
</dbReference>
<sequence>MGISKQILVLICILSTLVLLHLYDGFIKKQTGKNKHPIELTSLED</sequence>
<comment type="caution">
    <text evidence="2">The sequence shown here is derived from an EMBL/GenBank/DDBJ whole genome shotgun (WGS) entry which is preliminary data.</text>
</comment>
<proteinExistence type="predicted"/>
<organism evidence="2 3">
    <name type="scientific">Acinetobacter johnsonii ANC 3681</name>
    <dbReference type="NCBI Taxonomy" id="1217662"/>
    <lineage>
        <taxon>Bacteria</taxon>
        <taxon>Pseudomonadati</taxon>
        <taxon>Pseudomonadota</taxon>
        <taxon>Gammaproteobacteria</taxon>
        <taxon>Moraxellales</taxon>
        <taxon>Moraxellaceae</taxon>
        <taxon>Acinetobacter</taxon>
    </lineage>
</organism>
<protein>
    <submittedName>
        <fullName evidence="2">Uncharacterized protein</fullName>
    </submittedName>
</protein>
<keyword evidence="1" id="KW-0812">Transmembrane</keyword>
<name>N9BJL2_ACIJO</name>